<dbReference type="EMBL" id="JAAMFJ010000002">
    <property type="protein sequence ID" value="MBS9336359.1"/>
    <property type="molecule type" value="Genomic_DNA"/>
</dbReference>
<feature type="transmembrane region" description="Helical" evidence="2">
    <location>
        <begin position="174"/>
        <end position="194"/>
    </location>
</feature>
<evidence type="ECO:0000256" key="2">
    <source>
        <dbReference type="SAM" id="Phobius"/>
    </source>
</evidence>
<name>A0ABS5QVN1_9LACO</name>
<feature type="transmembrane region" description="Helical" evidence="2">
    <location>
        <begin position="76"/>
        <end position="93"/>
    </location>
</feature>
<evidence type="ECO:0000259" key="3">
    <source>
        <dbReference type="Pfam" id="PF02517"/>
    </source>
</evidence>
<keyword evidence="2" id="KW-0812">Transmembrane</keyword>
<organism evidence="4 5">
    <name type="scientific">Fructobacillus papyrifericola</name>
    <dbReference type="NCBI Taxonomy" id="2713172"/>
    <lineage>
        <taxon>Bacteria</taxon>
        <taxon>Bacillati</taxon>
        <taxon>Bacillota</taxon>
        <taxon>Bacilli</taxon>
        <taxon>Lactobacillales</taxon>
        <taxon>Lactobacillaceae</taxon>
        <taxon>Fructobacillus</taxon>
    </lineage>
</organism>
<comment type="similarity">
    <text evidence="1">Belongs to the UPF0177 family.</text>
</comment>
<feature type="transmembrane region" description="Helical" evidence="2">
    <location>
        <begin position="230"/>
        <end position="247"/>
    </location>
</feature>
<dbReference type="Proteomes" id="UP000735205">
    <property type="component" value="Unassembled WGS sequence"/>
</dbReference>
<keyword evidence="5" id="KW-1185">Reference proteome</keyword>
<evidence type="ECO:0000313" key="4">
    <source>
        <dbReference type="EMBL" id="MBS9336359.1"/>
    </source>
</evidence>
<dbReference type="PANTHER" id="PTHR39430:SF1">
    <property type="entry name" value="PROTEASE"/>
    <property type="match status" value="1"/>
</dbReference>
<accession>A0ABS5QVN1</accession>
<feature type="domain" description="CAAX prenyl protease 2/Lysostaphin resistance protein A-like" evidence="3">
    <location>
        <begin position="108"/>
        <end position="213"/>
    </location>
</feature>
<gene>
    <name evidence="4" type="ORF">G6R28_03815</name>
</gene>
<evidence type="ECO:0000256" key="1">
    <source>
        <dbReference type="ARBA" id="ARBA00009067"/>
    </source>
</evidence>
<keyword evidence="2" id="KW-0472">Membrane</keyword>
<reference evidence="4 5" key="1">
    <citation type="submission" date="2020-02" db="EMBL/GenBank/DDBJ databases">
        <title>Fructobacillus sp. isolated from paper mulberry of Taiwan.</title>
        <authorList>
            <person name="Lin S.-T."/>
        </authorList>
    </citation>
    <scope>NUCLEOTIDE SEQUENCE [LARGE SCALE GENOMIC DNA]</scope>
    <source>
        <strain evidence="4 5">M1-21</strain>
    </source>
</reference>
<keyword evidence="2" id="KW-1133">Transmembrane helix</keyword>
<dbReference type="RefSeq" id="WP_213792920.1">
    <property type="nucleotide sequence ID" value="NZ_JAAMFJ010000002.1"/>
</dbReference>
<dbReference type="GO" id="GO:0008237">
    <property type="term" value="F:metallopeptidase activity"/>
    <property type="evidence" value="ECO:0007669"/>
    <property type="project" value="UniProtKB-KW"/>
</dbReference>
<feature type="transmembrane region" description="Helical" evidence="2">
    <location>
        <begin position="149"/>
        <end position="168"/>
    </location>
</feature>
<keyword evidence="4" id="KW-0378">Hydrolase</keyword>
<dbReference type="InterPro" id="IPR003675">
    <property type="entry name" value="Rce1/LyrA-like_dom"/>
</dbReference>
<dbReference type="Pfam" id="PF02517">
    <property type="entry name" value="Rce1-like"/>
    <property type="match status" value="1"/>
</dbReference>
<proteinExistence type="inferred from homology"/>
<keyword evidence="4" id="KW-0645">Protease</keyword>
<keyword evidence="4" id="KW-0482">Metalloprotease</keyword>
<feature type="transmembrane region" description="Helical" evidence="2">
    <location>
        <begin position="105"/>
        <end position="128"/>
    </location>
</feature>
<feature type="transmembrane region" description="Helical" evidence="2">
    <location>
        <begin position="36"/>
        <end position="55"/>
    </location>
</feature>
<sequence>MAKQDIKVHHGILIFILMFFGSAVEPAEPQVVPLAGTIFLGALMLAFLFFVVRLVRKETNREKLFAKRLTLTKGQRGMTGVLFAYLLMIYLLNGNIASLMGMPKASLNVILSCVLVAVGAGFFEEYFARGYLFNLMQRILNRHDVQQSRMTVIALVTSIVFGLLYLMNLDGTNTLATLEQVFYAFCMGMLLCAIRIVSNKIWVTAVIHFVFDFSLNIIKGTNTDHFLEVLVIYSGALILSLIVLYLLDKNLVEQKVVELKP</sequence>
<protein>
    <submittedName>
        <fullName evidence="4">CPBP family intramembrane metalloprotease</fullName>
    </submittedName>
</protein>
<dbReference type="PANTHER" id="PTHR39430">
    <property type="entry name" value="MEMBRANE-ASSOCIATED PROTEASE-RELATED"/>
    <property type="match status" value="1"/>
</dbReference>
<evidence type="ECO:0000313" key="5">
    <source>
        <dbReference type="Proteomes" id="UP000735205"/>
    </source>
</evidence>
<comment type="caution">
    <text evidence="4">The sequence shown here is derived from an EMBL/GenBank/DDBJ whole genome shotgun (WGS) entry which is preliminary data.</text>
</comment>